<keyword evidence="5" id="KW-0862">Zinc</keyword>
<feature type="compositionally biased region" description="Basic and acidic residues" evidence="6">
    <location>
        <begin position="154"/>
        <end position="163"/>
    </location>
</feature>
<dbReference type="InterPro" id="IPR000571">
    <property type="entry name" value="Znf_CCCH"/>
</dbReference>
<dbReference type="AlphaFoldDB" id="A0AAJ7SYI3"/>
<dbReference type="SMART" id="SM00028">
    <property type="entry name" value="TPR"/>
    <property type="match status" value="3"/>
</dbReference>
<dbReference type="CDD" id="cd00590">
    <property type="entry name" value="RRM_SF"/>
    <property type="match status" value="1"/>
</dbReference>
<dbReference type="KEGG" id="pmrn:116941255"/>
<dbReference type="PROSITE" id="PS50102">
    <property type="entry name" value="RRM"/>
    <property type="match status" value="1"/>
</dbReference>
<dbReference type="GO" id="GO:0003723">
    <property type="term" value="F:RNA binding"/>
    <property type="evidence" value="ECO:0007669"/>
    <property type="project" value="UniProtKB-UniRule"/>
</dbReference>
<feature type="domain" description="C3H1-type" evidence="9">
    <location>
        <begin position="454"/>
        <end position="481"/>
    </location>
</feature>
<feature type="compositionally biased region" description="Basic residues" evidence="6">
    <location>
        <begin position="104"/>
        <end position="120"/>
    </location>
</feature>
<dbReference type="GO" id="GO:0008270">
    <property type="term" value="F:zinc ion binding"/>
    <property type="evidence" value="ECO:0007669"/>
    <property type="project" value="UniProtKB-KW"/>
</dbReference>
<evidence type="ECO:0000256" key="2">
    <source>
        <dbReference type="ARBA" id="ARBA00022803"/>
    </source>
</evidence>
<sequence length="494" mass="56234">MGDELLHVEEKAKRKAEKRRAKKKRQKERKRIEQAESGLAGTLLTLGIQDSSSDDDEGEEGEDAEEDEEEEEEEVERNLEALNGLNRNCDTNFGGQTNGDDFSRRRHSADRKSKTKKSRGKSTAELGEQDAEWDVNSAFFAVAASHVKALQKPSKADKKRRSEASMMEGEDPDSDSLKSREYLLLGNDRAQNGQYSEAVKCFSKAISIDPYDYRPFGNRSYCYDMLRQFPKALKDADVALDLFPGWAKGHFRRGRALLGLEKYKQAEEAFKRVLDLDKDCEEAVEALFSIKVERLMDHGFTREDSEKALNQEESFEAAHNFLVNSTDYLETMDISNGSDSDIFHNNHMGQTSRMEANSLWIGNVTSNVTEKAIMDLFKRYGTIRSVRVMHERYCAFVNYTNGEAAAKAMSALQGCEVANTKLLIKYPDHHPSNTPKAESKTSNIPLSGDKKRGPINGNECYFWRTTGCTFEDRCRFRHVPENRSVDLKPWQRFK</sequence>
<evidence type="ECO:0000313" key="10">
    <source>
        <dbReference type="Proteomes" id="UP001318040"/>
    </source>
</evidence>
<keyword evidence="5" id="KW-0863">Zinc-finger</keyword>
<evidence type="ECO:0000259" key="8">
    <source>
        <dbReference type="PROSITE" id="PS50102"/>
    </source>
</evidence>
<evidence type="ECO:0000313" key="12">
    <source>
        <dbReference type="RefSeq" id="XP_032808000.1"/>
    </source>
</evidence>
<dbReference type="RefSeq" id="XP_032808001.1">
    <property type="nucleotide sequence ID" value="XM_032952110.1"/>
</dbReference>
<dbReference type="Pfam" id="PF00076">
    <property type="entry name" value="RRM_1"/>
    <property type="match status" value="1"/>
</dbReference>
<dbReference type="PANTHER" id="PTHR47678">
    <property type="entry name" value="TETRATRICOPEPTIDE REPEAT PROTEIN 31"/>
    <property type="match status" value="1"/>
</dbReference>
<keyword evidence="10" id="KW-1185">Reference proteome</keyword>
<dbReference type="PROSITE" id="PS50293">
    <property type="entry name" value="TPR_REGION"/>
    <property type="match status" value="1"/>
</dbReference>
<dbReference type="InterPro" id="IPR015940">
    <property type="entry name" value="UBA"/>
</dbReference>
<evidence type="ECO:0000259" key="9">
    <source>
        <dbReference type="PROSITE" id="PS50103"/>
    </source>
</evidence>
<dbReference type="InterPro" id="IPR011990">
    <property type="entry name" value="TPR-like_helical_dom_sf"/>
</dbReference>
<dbReference type="PROSITE" id="PS50103">
    <property type="entry name" value="ZF_C3H1"/>
    <property type="match status" value="1"/>
</dbReference>
<keyword evidence="2 4" id="KW-0802">TPR repeat</keyword>
<feature type="compositionally biased region" description="Basic residues" evidence="6">
    <location>
        <begin position="13"/>
        <end position="29"/>
    </location>
</feature>
<evidence type="ECO:0000259" key="7">
    <source>
        <dbReference type="PROSITE" id="PS50030"/>
    </source>
</evidence>
<feature type="region of interest" description="Disordered" evidence="6">
    <location>
        <begin position="1"/>
        <end position="128"/>
    </location>
</feature>
<evidence type="ECO:0000256" key="3">
    <source>
        <dbReference type="PROSITE-ProRule" id="PRU00176"/>
    </source>
</evidence>
<feature type="compositionally biased region" description="Basic and acidic residues" evidence="6">
    <location>
        <begin position="1"/>
        <end position="12"/>
    </location>
</feature>
<dbReference type="PROSITE" id="PS50005">
    <property type="entry name" value="TPR"/>
    <property type="match status" value="2"/>
</dbReference>
<reference evidence="11 12" key="1">
    <citation type="submission" date="2025-04" db="UniProtKB">
        <authorList>
            <consortium name="RefSeq"/>
        </authorList>
    </citation>
    <scope>IDENTIFICATION</scope>
    <source>
        <tissue evidence="11 12">Sperm</tissue>
    </source>
</reference>
<dbReference type="SMART" id="SM00360">
    <property type="entry name" value="RRM"/>
    <property type="match status" value="1"/>
</dbReference>
<feature type="domain" description="RRM" evidence="8">
    <location>
        <begin position="357"/>
        <end position="429"/>
    </location>
</feature>
<evidence type="ECO:0000313" key="11">
    <source>
        <dbReference type="RefSeq" id="XP_032807999.1"/>
    </source>
</evidence>
<dbReference type="Proteomes" id="UP001318040">
    <property type="component" value="Chromosome 11"/>
</dbReference>
<feature type="compositionally biased region" description="Acidic residues" evidence="6">
    <location>
        <begin position="52"/>
        <end position="75"/>
    </location>
</feature>
<protein>
    <submittedName>
        <fullName evidence="11 12">Uncharacterized protein LOC116941255 isoform X1</fullName>
    </submittedName>
</protein>
<organism evidence="10 13">
    <name type="scientific">Petromyzon marinus</name>
    <name type="common">Sea lamprey</name>
    <dbReference type="NCBI Taxonomy" id="7757"/>
    <lineage>
        <taxon>Eukaryota</taxon>
        <taxon>Metazoa</taxon>
        <taxon>Chordata</taxon>
        <taxon>Craniata</taxon>
        <taxon>Vertebrata</taxon>
        <taxon>Cyclostomata</taxon>
        <taxon>Hyperoartia</taxon>
        <taxon>Petromyzontiformes</taxon>
        <taxon>Petromyzontidae</taxon>
        <taxon>Petromyzon</taxon>
    </lineage>
</organism>
<evidence type="ECO:0000256" key="5">
    <source>
        <dbReference type="PROSITE-ProRule" id="PRU00723"/>
    </source>
</evidence>
<evidence type="ECO:0000256" key="6">
    <source>
        <dbReference type="SAM" id="MobiDB-lite"/>
    </source>
</evidence>
<evidence type="ECO:0000313" key="13">
    <source>
        <dbReference type="RefSeq" id="XP_032808001.1"/>
    </source>
</evidence>
<evidence type="ECO:0000256" key="1">
    <source>
        <dbReference type="ARBA" id="ARBA00022737"/>
    </source>
</evidence>
<gene>
    <name evidence="11 12 13" type="primary">LOC116941255</name>
</gene>
<dbReference type="InterPro" id="IPR019734">
    <property type="entry name" value="TPR_rpt"/>
</dbReference>
<feature type="region of interest" description="Disordered" evidence="6">
    <location>
        <begin position="150"/>
        <end position="177"/>
    </location>
</feature>
<keyword evidence="5" id="KW-0479">Metal-binding</keyword>
<dbReference type="RefSeq" id="XP_032807999.1">
    <property type="nucleotide sequence ID" value="XM_032952108.1"/>
</dbReference>
<keyword evidence="1" id="KW-0677">Repeat</keyword>
<feature type="compositionally biased region" description="Polar residues" evidence="6">
    <location>
        <begin position="85"/>
        <end position="100"/>
    </location>
</feature>
<dbReference type="InterPro" id="IPR013105">
    <property type="entry name" value="TPR_2"/>
</dbReference>
<dbReference type="PANTHER" id="PTHR47678:SF4">
    <property type="entry name" value="SHOCK PROTEIN 70 (HSP70)-INTERACTING PROTEIN, PUTATIVE-RELATED"/>
    <property type="match status" value="1"/>
</dbReference>
<dbReference type="RefSeq" id="XP_032808000.1">
    <property type="nucleotide sequence ID" value="XM_032952109.1"/>
</dbReference>
<keyword evidence="3" id="KW-0694">RNA-binding</keyword>
<dbReference type="InterPro" id="IPR012677">
    <property type="entry name" value="Nucleotide-bd_a/b_plait_sf"/>
</dbReference>
<feature type="domain" description="UBA" evidence="7">
    <location>
        <begin position="275"/>
        <end position="325"/>
    </location>
</feature>
<dbReference type="SUPFAM" id="SSF48452">
    <property type="entry name" value="TPR-like"/>
    <property type="match status" value="1"/>
</dbReference>
<feature type="zinc finger region" description="C3H1-type" evidence="5">
    <location>
        <begin position="454"/>
        <end position="481"/>
    </location>
</feature>
<feature type="repeat" description="TPR" evidence="4">
    <location>
        <begin position="179"/>
        <end position="212"/>
    </location>
</feature>
<dbReference type="Gene3D" id="3.30.70.330">
    <property type="match status" value="1"/>
</dbReference>
<proteinExistence type="predicted"/>
<feature type="compositionally biased region" description="Polar residues" evidence="6">
    <location>
        <begin position="432"/>
        <end position="445"/>
    </location>
</feature>
<name>A0AAJ7SYI3_PETMA</name>
<dbReference type="PROSITE" id="PS50030">
    <property type="entry name" value="UBA"/>
    <property type="match status" value="1"/>
</dbReference>
<feature type="repeat" description="TPR" evidence="4">
    <location>
        <begin position="247"/>
        <end position="280"/>
    </location>
</feature>
<dbReference type="Pfam" id="PF07719">
    <property type="entry name" value="TPR_2"/>
    <property type="match status" value="2"/>
</dbReference>
<dbReference type="InterPro" id="IPR035979">
    <property type="entry name" value="RBD_domain_sf"/>
</dbReference>
<evidence type="ECO:0000256" key="4">
    <source>
        <dbReference type="PROSITE-ProRule" id="PRU00339"/>
    </source>
</evidence>
<feature type="region of interest" description="Disordered" evidence="6">
    <location>
        <begin position="428"/>
        <end position="450"/>
    </location>
</feature>
<accession>A0AAJ7SYI3</accession>
<dbReference type="InterPro" id="IPR000504">
    <property type="entry name" value="RRM_dom"/>
</dbReference>
<dbReference type="SUPFAM" id="SSF54928">
    <property type="entry name" value="RNA-binding domain, RBD"/>
    <property type="match status" value="1"/>
</dbReference>
<dbReference type="Gene3D" id="1.25.40.10">
    <property type="entry name" value="Tetratricopeptide repeat domain"/>
    <property type="match status" value="1"/>
</dbReference>